<dbReference type="Pfam" id="PF11182">
    <property type="entry name" value="AlgF"/>
    <property type="match status" value="1"/>
</dbReference>
<dbReference type="AlphaFoldDB" id="A0A363UJ68"/>
<dbReference type="OrthoDB" id="6076977at2"/>
<dbReference type="EMBL" id="QEQK01000010">
    <property type="protein sequence ID" value="PWN55468.1"/>
    <property type="molecule type" value="Genomic_DNA"/>
</dbReference>
<dbReference type="RefSeq" id="WP_109720707.1">
    <property type="nucleotide sequence ID" value="NZ_QEQK01000010.1"/>
</dbReference>
<dbReference type="GO" id="GO:0042121">
    <property type="term" value="P:alginic acid biosynthetic process"/>
    <property type="evidence" value="ECO:0007669"/>
    <property type="project" value="UniProtKB-UniPathway"/>
</dbReference>
<dbReference type="UniPathway" id="UPA00286"/>
<dbReference type="GO" id="GO:0042597">
    <property type="term" value="C:periplasmic space"/>
    <property type="evidence" value="ECO:0007669"/>
    <property type="project" value="UniProtKB-SubCell"/>
</dbReference>
<feature type="signal peptide" evidence="8">
    <location>
        <begin position="1"/>
        <end position="28"/>
    </location>
</feature>
<dbReference type="Proteomes" id="UP000251800">
    <property type="component" value="Unassembled WGS sequence"/>
</dbReference>
<keyword evidence="6" id="KW-0574">Periplasm</keyword>
<dbReference type="InterPro" id="IPR035422">
    <property type="entry name" value="AlgF"/>
</dbReference>
<evidence type="ECO:0000313" key="9">
    <source>
        <dbReference type="EMBL" id="PWN55468.1"/>
    </source>
</evidence>
<organism evidence="9 10">
    <name type="scientific">Abyssibacter profundi</name>
    <dbReference type="NCBI Taxonomy" id="2182787"/>
    <lineage>
        <taxon>Bacteria</taxon>
        <taxon>Pseudomonadati</taxon>
        <taxon>Pseudomonadota</taxon>
        <taxon>Gammaproteobacteria</taxon>
        <taxon>Chromatiales</taxon>
        <taxon>Oceanococcaceae</taxon>
        <taxon>Abyssibacter</taxon>
    </lineage>
</organism>
<evidence type="ECO:0000313" key="10">
    <source>
        <dbReference type="Proteomes" id="UP000251800"/>
    </source>
</evidence>
<gene>
    <name evidence="9" type="ORF">DEH80_11780</name>
</gene>
<evidence type="ECO:0000256" key="4">
    <source>
        <dbReference type="ARBA" id="ARBA00013964"/>
    </source>
</evidence>
<evidence type="ECO:0000256" key="7">
    <source>
        <dbReference type="ARBA" id="ARBA00022841"/>
    </source>
</evidence>
<accession>A0A363UJ68</accession>
<dbReference type="GO" id="GO:0016740">
    <property type="term" value="F:transferase activity"/>
    <property type="evidence" value="ECO:0007669"/>
    <property type="project" value="UniProtKB-KW"/>
</dbReference>
<protein>
    <recommendedName>
        <fullName evidence="4">Alginate biosynthesis protein AlgF</fullName>
    </recommendedName>
</protein>
<sequence length="211" mass="22655">MTTVHIFRQHCWAWLVLLAGLFTPLAQADDAALYGPEAPPGSAFVRMFNATPTSLTNASIGGEPVETLDQFEASDYVFVPAGTHRISTGSEARSESLEADRYYTVTVDAGGLQVHSLRPPEDGLKALVVFYNLTADEALQLKTEDGATSIAEAGAGAFATREVNPLRITLGVFSGDRKLATTEPVNLARGRAFSLFVTPGRGQPRLTWVID</sequence>
<reference evidence="9 10" key="1">
    <citation type="submission" date="2018-05" db="EMBL/GenBank/DDBJ databases">
        <title>Abyssibacter profundi OUC007T gen. nov., sp. nov, a marine bacterium isolated from seawater of the Mariana Trench.</title>
        <authorList>
            <person name="Zhou S."/>
        </authorList>
    </citation>
    <scope>NUCLEOTIDE SEQUENCE [LARGE SCALE GENOMIC DNA]</scope>
    <source>
        <strain evidence="9 10">OUC007</strain>
    </source>
</reference>
<comment type="similarity">
    <text evidence="3">Belongs to the AlgF family.</text>
</comment>
<evidence type="ECO:0000256" key="1">
    <source>
        <dbReference type="ARBA" id="ARBA00004418"/>
    </source>
</evidence>
<keyword evidence="5 8" id="KW-0732">Signal</keyword>
<proteinExistence type="inferred from homology"/>
<keyword evidence="7" id="KW-0016">Alginate biosynthesis</keyword>
<comment type="caution">
    <text evidence="9">The sequence shown here is derived from an EMBL/GenBank/DDBJ whole genome shotgun (WGS) entry which is preliminary data.</text>
</comment>
<evidence type="ECO:0000256" key="8">
    <source>
        <dbReference type="SAM" id="SignalP"/>
    </source>
</evidence>
<evidence type="ECO:0000256" key="5">
    <source>
        <dbReference type="ARBA" id="ARBA00022729"/>
    </source>
</evidence>
<feature type="chain" id="PRO_5016644102" description="Alginate biosynthesis protein AlgF" evidence="8">
    <location>
        <begin position="29"/>
        <end position="211"/>
    </location>
</feature>
<evidence type="ECO:0000256" key="3">
    <source>
        <dbReference type="ARBA" id="ARBA00010033"/>
    </source>
</evidence>
<evidence type="ECO:0000256" key="6">
    <source>
        <dbReference type="ARBA" id="ARBA00022764"/>
    </source>
</evidence>
<comment type="subcellular location">
    <subcellularLocation>
        <location evidence="1">Periplasm</location>
    </subcellularLocation>
</comment>
<name>A0A363UJ68_9GAMM</name>
<comment type="pathway">
    <text evidence="2">Glycan biosynthesis; alginate biosynthesis.</text>
</comment>
<evidence type="ECO:0000256" key="2">
    <source>
        <dbReference type="ARBA" id="ARBA00005182"/>
    </source>
</evidence>
<keyword evidence="10" id="KW-1185">Reference proteome</keyword>
<keyword evidence="9" id="KW-0808">Transferase</keyword>